<dbReference type="Pfam" id="PF01037">
    <property type="entry name" value="AsnC_trans_reg"/>
    <property type="match status" value="1"/>
</dbReference>
<dbReference type="Gene3D" id="1.10.10.10">
    <property type="entry name" value="Winged helix-like DNA-binding domain superfamily/Winged helix DNA-binding domain"/>
    <property type="match status" value="2"/>
</dbReference>
<feature type="domain" description="HTH asnC-type" evidence="4">
    <location>
        <begin position="2"/>
        <end position="62"/>
    </location>
</feature>
<protein>
    <submittedName>
        <fullName evidence="5">Lrp/AsnC family transcriptional regulator</fullName>
    </submittedName>
</protein>
<dbReference type="Pfam" id="PF13404">
    <property type="entry name" value="HTH_AsnC-type"/>
    <property type="match status" value="2"/>
</dbReference>
<dbReference type="SMART" id="SM00344">
    <property type="entry name" value="HTH_ASNC"/>
    <property type="match status" value="2"/>
</dbReference>
<dbReference type="PRINTS" id="PR00033">
    <property type="entry name" value="HTHASNC"/>
</dbReference>
<gene>
    <name evidence="5" type="ORF">NX794_25980</name>
</gene>
<name>A0ABT2B860_9ACTN</name>
<dbReference type="Gene3D" id="3.30.70.920">
    <property type="match status" value="1"/>
</dbReference>
<evidence type="ECO:0000259" key="4">
    <source>
        <dbReference type="PROSITE" id="PS50956"/>
    </source>
</evidence>
<evidence type="ECO:0000313" key="5">
    <source>
        <dbReference type="EMBL" id="MCS0604637.1"/>
    </source>
</evidence>
<dbReference type="SUPFAM" id="SSF46785">
    <property type="entry name" value="Winged helix' DNA-binding domain"/>
    <property type="match status" value="2"/>
</dbReference>
<evidence type="ECO:0000313" key="6">
    <source>
        <dbReference type="Proteomes" id="UP001205612"/>
    </source>
</evidence>
<dbReference type="InterPro" id="IPR019888">
    <property type="entry name" value="Tscrpt_reg_AsnC-like"/>
</dbReference>
<evidence type="ECO:0000256" key="3">
    <source>
        <dbReference type="ARBA" id="ARBA00023163"/>
    </source>
</evidence>
<dbReference type="InterPro" id="IPR036388">
    <property type="entry name" value="WH-like_DNA-bd_sf"/>
</dbReference>
<dbReference type="InterPro" id="IPR011008">
    <property type="entry name" value="Dimeric_a/b-barrel"/>
</dbReference>
<keyword evidence="6" id="KW-1185">Reference proteome</keyword>
<keyword evidence="2" id="KW-0238">DNA-binding</keyword>
<dbReference type="RefSeq" id="WP_258781402.1">
    <property type="nucleotide sequence ID" value="NZ_JANUGP010000023.1"/>
</dbReference>
<dbReference type="InterPro" id="IPR019887">
    <property type="entry name" value="Tscrpt_reg_AsnC/Lrp_C"/>
</dbReference>
<organism evidence="5 6">
    <name type="scientific">Streptomyces pyxinicus</name>
    <dbReference type="NCBI Taxonomy" id="2970331"/>
    <lineage>
        <taxon>Bacteria</taxon>
        <taxon>Bacillati</taxon>
        <taxon>Actinomycetota</taxon>
        <taxon>Actinomycetes</taxon>
        <taxon>Kitasatosporales</taxon>
        <taxon>Streptomycetaceae</taxon>
        <taxon>Streptomyces</taxon>
    </lineage>
</organism>
<dbReference type="PANTHER" id="PTHR30154:SF34">
    <property type="entry name" value="TRANSCRIPTIONAL REGULATOR AZLB"/>
    <property type="match status" value="1"/>
</dbReference>
<comment type="caution">
    <text evidence="5">The sequence shown here is derived from an EMBL/GenBank/DDBJ whole genome shotgun (WGS) entry which is preliminary data.</text>
</comment>
<keyword evidence="1" id="KW-0805">Transcription regulation</keyword>
<proteinExistence type="predicted"/>
<dbReference type="SUPFAM" id="SSF54909">
    <property type="entry name" value="Dimeric alpha+beta barrel"/>
    <property type="match status" value="1"/>
</dbReference>
<dbReference type="InterPro" id="IPR000485">
    <property type="entry name" value="AsnC-type_HTH_dom"/>
</dbReference>
<dbReference type="EMBL" id="JANUGP010000023">
    <property type="protein sequence ID" value="MCS0604637.1"/>
    <property type="molecule type" value="Genomic_DNA"/>
</dbReference>
<dbReference type="PROSITE" id="PS50956">
    <property type="entry name" value="HTH_ASNC_2"/>
    <property type="match status" value="1"/>
</dbReference>
<evidence type="ECO:0000256" key="1">
    <source>
        <dbReference type="ARBA" id="ARBA00023015"/>
    </source>
</evidence>
<dbReference type="InterPro" id="IPR036390">
    <property type="entry name" value="WH_DNA-bd_sf"/>
</dbReference>
<keyword evidence="3" id="KW-0804">Transcription</keyword>
<dbReference type="Proteomes" id="UP001205612">
    <property type="component" value="Unassembled WGS sequence"/>
</dbReference>
<reference evidence="5 6" key="1">
    <citation type="submission" date="2022-08" db="EMBL/GenBank/DDBJ databases">
        <authorList>
            <person name="Somphong A."/>
            <person name="Phongsopitanun W."/>
        </authorList>
    </citation>
    <scope>NUCLEOTIDE SEQUENCE [LARGE SCALE GENOMIC DNA]</scope>
    <source>
        <strain evidence="5 6">LP11</strain>
    </source>
</reference>
<dbReference type="PANTHER" id="PTHR30154">
    <property type="entry name" value="LEUCINE-RESPONSIVE REGULATORY PROTEIN"/>
    <property type="match status" value="1"/>
</dbReference>
<evidence type="ECO:0000256" key="2">
    <source>
        <dbReference type="ARBA" id="ARBA00023125"/>
    </source>
</evidence>
<sequence>MLDGIDRALIHALHIDGRASFTQLAGVLAVSPQTVSRRYERLRDDAALRVVGLPDPQLTGQEQWLLRLTAGPETALDLAHALVRRPDTSWVYLTGGGTEIVAVLETPLGMAHGHSLLLRELPPSVGLTAVSAHHLLHTYLGWRTPWRMSANALTARQQRMLGAAAFAGYDGMPPPARRRPVHLSPADHALMEALRRDGRAGLGELASGTGWSPATVSRRLDQLRACGAIFFDIEIDPALLGGSVRVLVWMAVAPAHLDEVATTLAGHDELAFVAHTTGPTNLVAHALCRDTTALYHYLTHGLGSVKAIRTLETAPVLRTLKAVGTLR</sequence>
<accession>A0ABT2B860</accession>